<dbReference type="STRING" id="86666.SAMN04490247_0386"/>
<gene>
    <name evidence="2" type="ORF">SAMN04490247_0386</name>
</gene>
<reference evidence="3" key="1">
    <citation type="submission" date="2016-10" db="EMBL/GenBank/DDBJ databases">
        <authorList>
            <person name="Varghese N."/>
            <person name="Submissions S."/>
        </authorList>
    </citation>
    <scope>NUCLEOTIDE SEQUENCE [LARGE SCALE GENOMIC DNA]</scope>
    <source>
        <strain evidence="3">DSM 4771</strain>
    </source>
</reference>
<feature type="domain" description="Enoyl reductase (ER)" evidence="1">
    <location>
        <begin position="10"/>
        <end position="328"/>
    </location>
</feature>
<evidence type="ECO:0000313" key="2">
    <source>
        <dbReference type="EMBL" id="SDI99499.1"/>
    </source>
</evidence>
<dbReference type="GO" id="GO:0016491">
    <property type="term" value="F:oxidoreductase activity"/>
    <property type="evidence" value="ECO:0007669"/>
    <property type="project" value="InterPro"/>
</dbReference>
<protein>
    <submittedName>
        <fullName evidence="2">Zinc-binding alcohol dehydrogenase/oxidoreductase</fullName>
    </submittedName>
</protein>
<dbReference type="InterPro" id="IPR011032">
    <property type="entry name" value="GroES-like_sf"/>
</dbReference>
<evidence type="ECO:0000313" key="3">
    <source>
        <dbReference type="Proteomes" id="UP000199225"/>
    </source>
</evidence>
<sequence>MKAIVHENKSGIPGLSYREMEKPEISSEECLLKVNVGGLNRRDVAVIENKHDPDSGPFIPGSDAFGVVAEAGEGVTSVSEGDEVVVYPGLGWDEKSDAPPKGYEIVGFPDDGTFAEHIKIPAKNLAKKPGHLTSEEAGVLSLAALTAYRVLFTRANIQKGDTILLPGIGSGVLTFALKFAKAIGARVIVTSRSEDKQKQALELGADKAIDTYEDWNAALAEETVDVVVESIGKQTFQKSIDIVRRGGTIVTFGATTEDIIELDIRSFFYGQYNLLGSTMGSMEEWKEMLQFVEEKDIRPVMDKIFDATDCQEAFAYIKESKNLGKLGLKFN</sequence>
<dbReference type="InterPro" id="IPR036291">
    <property type="entry name" value="NAD(P)-bd_dom_sf"/>
</dbReference>
<dbReference type="Proteomes" id="UP000199225">
    <property type="component" value="Unassembled WGS sequence"/>
</dbReference>
<dbReference type="Pfam" id="PF00107">
    <property type="entry name" value="ADH_zinc_N"/>
    <property type="match status" value="1"/>
</dbReference>
<organism evidence="2 3">
    <name type="scientific">Salimicrobium halophilum</name>
    <dbReference type="NCBI Taxonomy" id="86666"/>
    <lineage>
        <taxon>Bacteria</taxon>
        <taxon>Bacillati</taxon>
        <taxon>Bacillota</taxon>
        <taxon>Bacilli</taxon>
        <taxon>Bacillales</taxon>
        <taxon>Bacillaceae</taxon>
        <taxon>Salimicrobium</taxon>
    </lineage>
</organism>
<dbReference type="InterPro" id="IPR013154">
    <property type="entry name" value="ADH-like_N"/>
</dbReference>
<dbReference type="InterPro" id="IPR052711">
    <property type="entry name" value="Zinc_ADH-like"/>
</dbReference>
<keyword evidence="3" id="KW-1185">Reference proteome</keyword>
<dbReference type="RefSeq" id="WP_093191396.1">
    <property type="nucleotide sequence ID" value="NZ_FNEV01000001.1"/>
</dbReference>
<dbReference type="Gene3D" id="3.40.50.720">
    <property type="entry name" value="NAD(P)-binding Rossmann-like Domain"/>
    <property type="match status" value="1"/>
</dbReference>
<dbReference type="SUPFAM" id="SSF51735">
    <property type="entry name" value="NAD(P)-binding Rossmann-fold domains"/>
    <property type="match status" value="1"/>
</dbReference>
<dbReference type="InterPro" id="IPR013149">
    <property type="entry name" value="ADH-like_C"/>
</dbReference>
<dbReference type="PANTHER" id="PTHR45033:SF3">
    <property type="entry name" value="DEHYDROGENASE, PUTATIVE (AFU_ORTHOLOGUE AFUA_2G13270)-RELATED"/>
    <property type="match status" value="1"/>
</dbReference>
<dbReference type="Pfam" id="PF08240">
    <property type="entry name" value="ADH_N"/>
    <property type="match status" value="1"/>
</dbReference>
<dbReference type="SMART" id="SM00829">
    <property type="entry name" value="PKS_ER"/>
    <property type="match status" value="1"/>
</dbReference>
<proteinExistence type="predicted"/>
<dbReference type="PANTHER" id="PTHR45033">
    <property type="match status" value="1"/>
</dbReference>
<dbReference type="EMBL" id="FNEV01000001">
    <property type="protein sequence ID" value="SDI99499.1"/>
    <property type="molecule type" value="Genomic_DNA"/>
</dbReference>
<dbReference type="InterPro" id="IPR020843">
    <property type="entry name" value="ER"/>
</dbReference>
<evidence type="ECO:0000259" key="1">
    <source>
        <dbReference type="SMART" id="SM00829"/>
    </source>
</evidence>
<dbReference type="Gene3D" id="3.90.180.10">
    <property type="entry name" value="Medium-chain alcohol dehydrogenases, catalytic domain"/>
    <property type="match status" value="1"/>
</dbReference>
<accession>A0A1G8Q414</accession>
<dbReference type="AlphaFoldDB" id="A0A1G8Q414"/>
<name>A0A1G8Q414_9BACI</name>
<dbReference type="OrthoDB" id="9787435at2"/>
<dbReference type="SUPFAM" id="SSF50129">
    <property type="entry name" value="GroES-like"/>
    <property type="match status" value="1"/>
</dbReference>